<protein>
    <submittedName>
        <fullName evidence="1">Uncharacterized protein</fullName>
    </submittedName>
</protein>
<sequence length="214" mass="23768">MADLDKCKDEAPVSNKELLRLESVNYGDLFERKYLLCNNQHTSSFQPTTGACHGLTSKAEPILSSSVLDRAKAFLPLLKEENLKLETAVKERGPQDFDIETLADDGSSHIQLDLALGIADLYTPEAIAKAETVVNGQVLDLYSLSSASISDTSSDESEYENENESPSKDEFVYDSNSIIRPKCKLQTFLPCFKDPKHQKHKRAKLDAIDLKEGL</sequence>
<evidence type="ECO:0000313" key="1">
    <source>
        <dbReference type="EMBL" id="KAJ7571679.1"/>
    </source>
</evidence>
<gene>
    <name evidence="1" type="ORF">O6H91_01G172300</name>
</gene>
<organism evidence="1 2">
    <name type="scientific">Diphasiastrum complanatum</name>
    <name type="common">Issler's clubmoss</name>
    <name type="synonym">Lycopodium complanatum</name>
    <dbReference type="NCBI Taxonomy" id="34168"/>
    <lineage>
        <taxon>Eukaryota</taxon>
        <taxon>Viridiplantae</taxon>
        <taxon>Streptophyta</taxon>
        <taxon>Embryophyta</taxon>
        <taxon>Tracheophyta</taxon>
        <taxon>Lycopodiopsida</taxon>
        <taxon>Lycopodiales</taxon>
        <taxon>Lycopodiaceae</taxon>
        <taxon>Lycopodioideae</taxon>
        <taxon>Diphasiastrum</taxon>
    </lineage>
</organism>
<reference evidence="2" key="1">
    <citation type="journal article" date="2024" name="Proc. Natl. Acad. Sci. U.S.A.">
        <title>Extraordinary preservation of gene collinearity over three hundred million years revealed in homosporous lycophytes.</title>
        <authorList>
            <person name="Li C."/>
            <person name="Wickell D."/>
            <person name="Kuo L.Y."/>
            <person name="Chen X."/>
            <person name="Nie B."/>
            <person name="Liao X."/>
            <person name="Peng D."/>
            <person name="Ji J."/>
            <person name="Jenkins J."/>
            <person name="Williams M."/>
            <person name="Shu S."/>
            <person name="Plott C."/>
            <person name="Barry K."/>
            <person name="Rajasekar S."/>
            <person name="Grimwood J."/>
            <person name="Han X."/>
            <person name="Sun S."/>
            <person name="Hou Z."/>
            <person name="He W."/>
            <person name="Dai G."/>
            <person name="Sun C."/>
            <person name="Schmutz J."/>
            <person name="Leebens-Mack J.H."/>
            <person name="Li F.W."/>
            <person name="Wang L."/>
        </authorList>
    </citation>
    <scope>NUCLEOTIDE SEQUENCE [LARGE SCALE GENOMIC DNA]</scope>
    <source>
        <strain evidence="2">cv. PW_Plant_1</strain>
    </source>
</reference>
<proteinExistence type="predicted"/>
<keyword evidence="2" id="KW-1185">Reference proteome</keyword>
<name>A0ACC2EYQ7_DIPCM</name>
<accession>A0ACC2EYQ7</accession>
<dbReference type="EMBL" id="CM055092">
    <property type="protein sequence ID" value="KAJ7571679.1"/>
    <property type="molecule type" value="Genomic_DNA"/>
</dbReference>
<dbReference type="Proteomes" id="UP001162992">
    <property type="component" value="Chromosome 1"/>
</dbReference>
<evidence type="ECO:0000313" key="2">
    <source>
        <dbReference type="Proteomes" id="UP001162992"/>
    </source>
</evidence>
<comment type="caution">
    <text evidence="1">The sequence shown here is derived from an EMBL/GenBank/DDBJ whole genome shotgun (WGS) entry which is preliminary data.</text>
</comment>